<proteinExistence type="predicted"/>
<name>A0A135I8T0_9GAMM</name>
<evidence type="ECO:0000313" key="1">
    <source>
        <dbReference type="EMBL" id="KXF81855.1"/>
    </source>
</evidence>
<reference evidence="1 2" key="1">
    <citation type="submission" date="2015-11" db="EMBL/GenBank/DDBJ databases">
        <title>Genomic Taxonomy of the Vibrionaceae.</title>
        <authorList>
            <person name="Gomez-Gil B."/>
            <person name="Enciso-Ibarra J."/>
        </authorList>
    </citation>
    <scope>NUCLEOTIDE SEQUENCE [LARGE SCALE GENOMIC DNA]</scope>
    <source>
        <strain evidence="1 2">CAIM 912</strain>
    </source>
</reference>
<protein>
    <submittedName>
        <fullName evidence="1">Uncharacterized protein</fullName>
    </submittedName>
</protein>
<dbReference type="EMBL" id="LNTY01000033">
    <property type="protein sequence ID" value="KXF81855.1"/>
    <property type="molecule type" value="Genomic_DNA"/>
</dbReference>
<gene>
    <name evidence="1" type="ORF">ATN88_20385</name>
</gene>
<sequence>MSKITLVCHENDLLLRSIISVLSKQSIPFDMLSFKDYCESVEIAVNEQGARVYPDTPLFFRPVVPRAEDPESDEAFMLSEYWSLACSAINLMSSRKIGDYGFKANIDAFIPKSGLDLGVMHEARDQYLCSKTYSLPSECSNLYVQSLIDFGIYPRADTPHAFRAASQLKSDDAIECHQYCVAGETSPLYSQDTGLLTDYPETIKGIEVATKTLFEHYNTDMVGFSYLIYPDGKFQLIDVDPYPPKYNDQIIINDLAALIVSYLSKEAA</sequence>
<comment type="caution">
    <text evidence="1">The sequence shown here is derived from an EMBL/GenBank/DDBJ whole genome shotgun (WGS) entry which is preliminary data.</text>
</comment>
<organism evidence="1 2">
    <name type="scientific">Enterovibrio coralii</name>
    <dbReference type="NCBI Taxonomy" id="294935"/>
    <lineage>
        <taxon>Bacteria</taxon>
        <taxon>Pseudomonadati</taxon>
        <taxon>Pseudomonadota</taxon>
        <taxon>Gammaproteobacteria</taxon>
        <taxon>Vibrionales</taxon>
        <taxon>Vibrionaceae</taxon>
        <taxon>Enterovibrio</taxon>
    </lineage>
</organism>
<dbReference type="AlphaFoldDB" id="A0A135I8T0"/>
<dbReference type="Proteomes" id="UP000070529">
    <property type="component" value="Unassembled WGS sequence"/>
</dbReference>
<dbReference type="STRING" id="294935.ATN88_20385"/>
<keyword evidence="2" id="KW-1185">Reference proteome</keyword>
<evidence type="ECO:0000313" key="2">
    <source>
        <dbReference type="Proteomes" id="UP000070529"/>
    </source>
</evidence>
<accession>A0A135I8T0</accession>
<dbReference type="RefSeq" id="WP_067415420.1">
    <property type="nucleotide sequence ID" value="NZ_LNTY01000033.1"/>
</dbReference>